<dbReference type="GO" id="GO:0030036">
    <property type="term" value="P:actin cytoskeleton organization"/>
    <property type="evidence" value="ECO:0007669"/>
    <property type="project" value="InterPro"/>
</dbReference>
<evidence type="ECO:0000256" key="2">
    <source>
        <dbReference type="ARBA" id="ARBA00022737"/>
    </source>
</evidence>
<evidence type="ECO:0000256" key="3">
    <source>
        <dbReference type="ARBA" id="ARBA00023203"/>
    </source>
</evidence>
<dbReference type="PROSITE" id="PS50021">
    <property type="entry name" value="CH"/>
    <property type="match status" value="2"/>
</dbReference>
<accession>A0AAN8Q1W2</accession>
<dbReference type="InterPro" id="IPR001298">
    <property type="entry name" value="Filamin/ABP280_rpt"/>
</dbReference>
<dbReference type="InterPro" id="IPR001589">
    <property type="entry name" value="Actinin_actin-bd_CS"/>
</dbReference>
<evidence type="ECO:0000313" key="7">
    <source>
        <dbReference type="Proteomes" id="UP001347796"/>
    </source>
</evidence>
<dbReference type="Pfam" id="PF00630">
    <property type="entry name" value="Filamin"/>
    <property type="match status" value="7"/>
</dbReference>
<feature type="domain" description="Calponin-homology (CH)" evidence="5">
    <location>
        <begin position="138"/>
        <end position="241"/>
    </location>
</feature>
<dbReference type="InterPro" id="IPR044801">
    <property type="entry name" value="Filamin"/>
</dbReference>
<feature type="repeat" description="Filamin" evidence="4">
    <location>
        <begin position="791"/>
        <end position="893"/>
    </location>
</feature>
<evidence type="ECO:0000259" key="5">
    <source>
        <dbReference type="PROSITE" id="PS50021"/>
    </source>
</evidence>
<dbReference type="SMART" id="SM00033">
    <property type="entry name" value="CH"/>
    <property type="match status" value="3"/>
</dbReference>
<evidence type="ECO:0000256" key="1">
    <source>
        <dbReference type="ARBA" id="ARBA00009238"/>
    </source>
</evidence>
<dbReference type="SUPFAM" id="SSF47576">
    <property type="entry name" value="Calponin-homology domain, CH-domain"/>
    <property type="match status" value="2"/>
</dbReference>
<dbReference type="InterPro" id="IPR013783">
    <property type="entry name" value="Ig-like_fold"/>
</dbReference>
<dbReference type="PANTHER" id="PTHR38537">
    <property type="entry name" value="JITTERBUG, ISOFORM N"/>
    <property type="match status" value="1"/>
</dbReference>
<feature type="repeat" description="Filamin" evidence="4">
    <location>
        <begin position="491"/>
        <end position="570"/>
    </location>
</feature>
<dbReference type="InterPro" id="IPR014756">
    <property type="entry name" value="Ig_E-set"/>
</dbReference>
<keyword evidence="2" id="KW-0677">Repeat</keyword>
<dbReference type="InterPro" id="IPR001715">
    <property type="entry name" value="CH_dom"/>
</dbReference>
<gene>
    <name evidence="6" type="ORF">SNE40_000164</name>
</gene>
<feature type="repeat" description="Filamin" evidence="4">
    <location>
        <begin position="971"/>
        <end position="1057"/>
    </location>
</feature>
<feature type="domain" description="Calponin-homology (CH)" evidence="5">
    <location>
        <begin position="27"/>
        <end position="132"/>
    </location>
</feature>
<keyword evidence="7" id="KW-1185">Reference proteome</keyword>
<dbReference type="PROSITE" id="PS50194">
    <property type="entry name" value="FILAMIN_REPEAT"/>
    <property type="match status" value="7"/>
</dbReference>
<dbReference type="InterPro" id="IPR036872">
    <property type="entry name" value="CH_dom_sf"/>
</dbReference>
<dbReference type="EMBL" id="JAZGQO010000001">
    <property type="protein sequence ID" value="KAK6194547.1"/>
    <property type="molecule type" value="Genomic_DNA"/>
</dbReference>
<dbReference type="Proteomes" id="UP001347796">
    <property type="component" value="Unassembled WGS sequence"/>
</dbReference>
<dbReference type="Gene3D" id="1.10.418.10">
    <property type="entry name" value="Calponin-like domain"/>
    <property type="match status" value="3"/>
</dbReference>
<evidence type="ECO:0000256" key="4">
    <source>
        <dbReference type="PROSITE-ProRule" id="PRU00087"/>
    </source>
</evidence>
<organism evidence="6 7">
    <name type="scientific">Patella caerulea</name>
    <name type="common">Rayed Mediterranean limpet</name>
    <dbReference type="NCBI Taxonomy" id="87958"/>
    <lineage>
        <taxon>Eukaryota</taxon>
        <taxon>Metazoa</taxon>
        <taxon>Spiralia</taxon>
        <taxon>Lophotrochozoa</taxon>
        <taxon>Mollusca</taxon>
        <taxon>Gastropoda</taxon>
        <taxon>Patellogastropoda</taxon>
        <taxon>Patelloidea</taxon>
        <taxon>Patellidae</taxon>
        <taxon>Patella</taxon>
    </lineage>
</organism>
<keyword evidence="3" id="KW-0009">Actin-binding</keyword>
<protein>
    <recommendedName>
        <fullName evidence="5">Calponin-homology (CH) domain-containing protein</fullName>
    </recommendedName>
</protein>
<feature type="repeat" description="Filamin" evidence="4">
    <location>
        <begin position="1072"/>
        <end position="1166"/>
    </location>
</feature>
<comment type="similarity">
    <text evidence="1">Belongs to the filamin family.</text>
</comment>
<reference evidence="6 7" key="1">
    <citation type="submission" date="2024-01" db="EMBL/GenBank/DDBJ databases">
        <title>The genome of the rayed Mediterranean limpet Patella caerulea (Linnaeus, 1758).</title>
        <authorList>
            <person name="Anh-Thu Weber A."/>
            <person name="Halstead-Nussloch G."/>
        </authorList>
    </citation>
    <scope>NUCLEOTIDE SEQUENCE [LARGE SCALE GENOMIC DNA]</scope>
    <source>
        <strain evidence="6">AATW-2023a</strain>
        <tissue evidence="6">Whole specimen</tissue>
    </source>
</reference>
<sequence>MMMENNLQMSMNGFRTMNTITDAQWIQIQRNTFTNWVNEQLKRRNIVIDDISEDLRNGVILIALVEALSGNVIKTRVPRPQNQHEKLQNVSVALDVLSRDGVRISNIDSTDVVRGNIKLILSLIWQLVLRYQVGLSAVQHRQWFLKWLKAALPDVTITNFGRDWNDGIALYALLEFCRPGLCSNWPNINKHDRLNNCRNAMKLARQHFGIPMVLHPEDLASPDLDERSAITYLSYFIKYGGPGYVATLDRLQNRIRSKIITNFTTDWHDGEALAELVSNSGKNLPDLQDEIGLPVELIRKSINVGKYLGVEPVLTAEEITEETREHLGIMTYVSQFLPHSEYTQTINYHDVSFNRITTYENDSNFSNTTSSLTGNSLQHSQQPQSSNFHLVRHRESTAIDYPTKETTKIDIYSVGVIIDTKVHKPFDPERVRIEAVAPTGRVIKMTGDGHYSAQFMHTEIGEWKVALYYKEKYIDGCPIDICDPSQVRVVGLKAGSVGKLQEFHIDCTKGGDGEVGVDVTHNGRQIISNVTQIERGMYRVTYTPYDPGPYSIDVTFNGAEVRDSDFYTTDPEERQRKAVFYTEFENVDEQRIKVKTSCDWEIDYITGGPFVCHVTDGSDIQVYGMNDGTICSTPQLIADCSKAGNGILQAEVMYNGQKYSARITEERLNVYRITFRPTGPGIYKIWLTYDGKPVKGSPFIQEIDELEQPIASGEGLLRAMPQRTSTFIVDPRGSRGNPSVNILGPTQVVPCQIEPQSNGTFKVYYTAIEKGQYIIDVKFDHKEIEGSPYKLWVVDPSLVRVSGGWRPLMGDSGFIPLVVNKEKHIPFDASEAGYGELTAEVRGPSGHKIPVAVDARSDGRNTVIFTPRNEGKHEIDVFWGGYPLLNSPYPGWATYKPDNIEPPVRYAYAPQSPPPSIIGSVRSDAYPQVSVHGSDYDYYRTTTKHNNAVHVLPVNGVPLQPPGPIKKVPLKVVLRGKGLKEAYLNKEANFTIDATQCTEGIPDVKMSSTRTNIPIHTARVNPQVYQCTYVPRVPGEYLLYIKWNNQPLRGSPFKVIVHAPHPLPVIDVIDTDSPPAAHRVRFVHHDQEFTRVGKHVDFHIDTRDAGPGELITKVIDPHGNYVDHEVTDNNDGTRKMKFLPKMVGRYVVDILYNGKHIHGSPYFIDITASMPTGSVKVWGPGIESGILGQFHSHFWVEATGAGAGELRVKIMGPRGAFHVKMRKASKKEKLYQCFYNPIEPGEYTVNVMWSGRDIEGSPFKVLLANNKEDLERYQQMSSVIRRNSLDEVGDVLY</sequence>
<dbReference type="Gene3D" id="2.60.40.10">
    <property type="entry name" value="Immunoglobulins"/>
    <property type="match status" value="8"/>
</dbReference>
<dbReference type="SMART" id="SM00557">
    <property type="entry name" value="IG_FLMN"/>
    <property type="match status" value="7"/>
</dbReference>
<evidence type="ECO:0000313" key="6">
    <source>
        <dbReference type="EMBL" id="KAK6194547.1"/>
    </source>
</evidence>
<dbReference type="InterPro" id="IPR017868">
    <property type="entry name" value="Filamin/ABP280_repeat-like"/>
</dbReference>
<feature type="repeat" description="Filamin" evidence="4">
    <location>
        <begin position="1167"/>
        <end position="1263"/>
    </location>
</feature>
<dbReference type="PROSITE" id="PS00019">
    <property type="entry name" value="ACTININ_1"/>
    <property type="match status" value="1"/>
</dbReference>
<feature type="repeat" description="Filamin" evidence="4">
    <location>
        <begin position="701"/>
        <end position="793"/>
    </location>
</feature>
<comment type="caution">
    <text evidence="6">The sequence shown here is derived from an EMBL/GenBank/DDBJ whole genome shotgun (WGS) entry which is preliminary data.</text>
</comment>
<proteinExistence type="inferred from homology"/>
<dbReference type="SUPFAM" id="SSF81296">
    <property type="entry name" value="E set domains"/>
    <property type="match status" value="8"/>
</dbReference>
<dbReference type="GO" id="GO:0051015">
    <property type="term" value="F:actin filament binding"/>
    <property type="evidence" value="ECO:0007669"/>
    <property type="project" value="InterPro"/>
</dbReference>
<feature type="repeat" description="Filamin" evidence="4">
    <location>
        <begin position="624"/>
        <end position="703"/>
    </location>
</feature>
<dbReference type="PANTHER" id="PTHR38537:SF16">
    <property type="entry name" value="CALPONIN-HOMOLOGY (CH) DOMAIN-CONTAINING PROTEIN"/>
    <property type="match status" value="1"/>
</dbReference>
<name>A0AAN8Q1W2_PATCE</name>
<dbReference type="Pfam" id="PF00307">
    <property type="entry name" value="CH"/>
    <property type="match status" value="3"/>
</dbReference>